<feature type="region of interest" description="Disordered" evidence="1">
    <location>
        <begin position="337"/>
        <end position="356"/>
    </location>
</feature>
<feature type="compositionally biased region" description="Polar residues" evidence="1">
    <location>
        <begin position="167"/>
        <end position="181"/>
    </location>
</feature>
<dbReference type="Proteomes" id="UP000515211">
    <property type="component" value="Chromosome 9"/>
</dbReference>
<reference evidence="3" key="2">
    <citation type="submission" date="2025-08" db="UniProtKB">
        <authorList>
            <consortium name="RefSeq"/>
        </authorList>
    </citation>
    <scope>IDENTIFICATION</scope>
    <source>
        <tissue evidence="3">Whole plant</tissue>
    </source>
</reference>
<gene>
    <name evidence="3" type="primary">LOC110275732</name>
</gene>
<feature type="compositionally biased region" description="Acidic residues" evidence="1">
    <location>
        <begin position="14"/>
        <end position="25"/>
    </location>
</feature>
<feature type="region of interest" description="Disordered" evidence="1">
    <location>
        <begin position="1"/>
        <end position="135"/>
    </location>
</feature>
<proteinExistence type="predicted"/>
<organism evidence="2 3">
    <name type="scientific">Arachis duranensis</name>
    <name type="common">Wild peanut</name>
    <dbReference type="NCBI Taxonomy" id="130453"/>
    <lineage>
        <taxon>Eukaryota</taxon>
        <taxon>Viridiplantae</taxon>
        <taxon>Streptophyta</taxon>
        <taxon>Embryophyta</taxon>
        <taxon>Tracheophyta</taxon>
        <taxon>Spermatophyta</taxon>
        <taxon>Magnoliopsida</taxon>
        <taxon>eudicotyledons</taxon>
        <taxon>Gunneridae</taxon>
        <taxon>Pentapetalae</taxon>
        <taxon>rosids</taxon>
        <taxon>fabids</taxon>
        <taxon>Fabales</taxon>
        <taxon>Fabaceae</taxon>
        <taxon>Papilionoideae</taxon>
        <taxon>50 kb inversion clade</taxon>
        <taxon>dalbergioids sensu lato</taxon>
        <taxon>Dalbergieae</taxon>
        <taxon>Pterocarpus clade</taxon>
        <taxon>Arachis</taxon>
    </lineage>
</organism>
<keyword evidence="2" id="KW-1185">Reference proteome</keyword>
<reference evidence="2" key="1">
    <citation type="journal article" date="2016" name="Nat. Genet.">
        <title>The genome sequences of Arachis duranensis and Arachis ipaensis, the diploid ancestors of cultivated peanut.</title>
        <authorList>
            <person name="Bertioli D.J."/>
            <person name="Cannon S.B."/>
            <person name="Froenicke L."/>
            <person name="Huang G."/>
            <person name="Farmer A.D."/>
            <person name="Cannon E.K."/>
            <person name="Liu X."/>
            <person name="Gao D."/>
            <person name="Clevenger J."/>
            <person name="Dash S."/>
            <person name="Ren L."/>
            <person name="Moretzsohn M.C."/>
            <person name="Shirasawa K."/>
            <person name="Huang W."/>
            <person name="Vidigal B."/>
            <person name="Abernathy B."/>
            <person name="Chu Y."/>
            <person name="Niederhuth C.E."/>
            <person name="Umale P."/>
            <person name="Araujo A.C."/>
            <person name="Kozik A."/>
            <person name="Kim K.D."/>
            <person name="Burow M.D."/>
            <person name="Varshney R.K."/>
            <person name="Wang X."/>
            <person name="Zhang X."/>
            <person name="Barkley N."/>
            <person name="Guimaraes P.M."/>
            <person name="Isobe S."/>
            <person name="Guo B."/>
            <person name="Liao B."/>
            <person name="Stalker H.T."/>
            <person name="Schmitz R.J."/>
            <person name="Scheffler B.E."/>
            <person name="Leal-Bertioli S.C."/>
            <person name="Xun X."/>
            <person name="Jackson S.A."/>
            <person name="Michelmore R."/>
            <person name="Ozias-Akins P."/>
        </authorList>
    </citation>
    <scope>NUCLEOTIDE SEQUENCE [LARGE SCALE GENOMIC DNA]</scope>
    <source>
        <strain evidence="2">cv. V14167</strain>
    </source>
</reference>
<evidence type="ECO:0000313" key="3">
    <source>
        <dbReference type="RefSeq" id="XP_020987615.1"/>
    </source>
</evidence>
<protein>
    <submittedName>
        <fullName evidence="3">Uncharacterized protein LOC110275732</fullName>
    </submittedName>
</protein>
<dbReference type="KEGG" id="adu:110275732"/>
<evidence type="ECO:0000313" key="2">
    <source>
        <dbReference type="Proteomes" id="UP000515211"/>
    </source>
</evidence>
<evidence type="ECO:0000256" key="1">
    <source>
        <dbReference type="SAM" id="MobiDB-lite"/>
    </source>
</evidence>
<dbReference type="RefSeq" id="XP_020987615.1">
    <property type="nucleotide sequence ID" value="XM_021131956.1"/>
</dbReference>
<feature type="compositionally biased region" description="Basic and acidic residues" evidence="1">
    <location>
        <begin position="346"/>
        <end position="356"/>
    </location>
</feature>
<feature type="region of interest" description="Disordered" evidence="1">
    <location>
        <begin position="149"/>
        <end position="196"/>
    </location>
</feature>
<feature type="compositionally biased region" description="Basic and acidic residues" evidence="1">
    <location>
        <begin position="58"/>
        <end position="81"/>
    </location>
</feature>
<accession>A0A6P5MSS7</accession>
<feature type="compositionally biased region" description="Basic and acidic residues" evidence="1">
    <location>
        <begin position="26"/>
        <end position="35"/>
    </location>
</feature>
<feature type="compositionally biased region" description="Basic and acidic residues" evidence="1">
    <location>
        <begin position="376"/>
        <end position="386"/>
    </location>
</feature>
<dbReference type="GeneID" id="110275732"/>
<name>A0A6P5MSS7_ARADU</name>
<feature type="region of interest" description="Disordered" evidence="1">
    <location>
        <begin position="363"/>
        <end position="386"/>
    </location>
</feature>
<sequence length="386" mass="44292">MGVNQAKAIHVVTENEEEQCNEEETEKGGEARGRTEYNMQVAELQESAASGVGIDQAKNNEKKGEENSRNQESREKVRMEGAEQVGEIPKNQLTNGGNQGKEDQRQMGILGKATQQQRGKEAKWSINKNGLGPKKVGQVLGGIRLFQEGEPTKKCPSNANYEEEKSYSCTKGPSKGNTRLPTYTGYGSKEMMQQEKDTEIEGAKTIRELLREKFGKRNEANTEQRKIEHMEVTVAENREETQSESIWNYRKQNIEEVGKKKARKTQVHRDGKGSFYLVELASEDDEEQEQQHRRENTENWEIELANKMQYKLNIKRKRDSIERLTILDSDETKMEQQTMITRSKRSKVEYKTEGKNTRELTIRGDHSNFSFDMAEEAGRHMPHLEP</sequence>
<dbReference type="AlphaFoldDB" id="A0A6P5MSS7"/>